<evidence type="ECO:0000313" key="1">
    <source>
        <dbReference type="EMBL" id="KAJ8001508.1"/>
    </source>
</evidence>
<proteinExistence type="predicted"/>
<gene>
    <name evidence="1" type="ORF">DPEC_G00170210</name>
</gene>
<sequence>MDGTSSKKRREEDDYSAIPRGGKRRKVRDGKGWEGEEESEVCTGDSDDLNKGSPSLDPRTNDSNGPKEAEKTSEVTDAQFVDRYRASLIQRVTMVMPIADELLHRIMIHREMYSNIHAARTSQDQMRKMYEALEAGGIKVKSAFYRILQEKEKYLLQNLGATWNTGQIKVDDVSQKVKDNHKAKLKKHDSLIQRVTMVMPIADDLLQRGMIHREMYSNICAARTSQEQMREIYKVLDSGGNEVKSAFYRVLQKNEKHLLRDLDCKLKTLRLGRFSFSNEACGILASVLQSASHLRELDLRYCGLADDTWEICTALKQTDCKLQTVRLNNCDLTERCCEALASALISNSCHLKELDLSHNDLQDSGVKLLCVGLGNHNCKVERLRLSFCKITEEGCASLASALRSNPSHLRELDLSFNHPGDSGLKLLSTRLEDPHCKLEKLDVDYNDEIWEKTQLMKKYYCHLTLDPNTAHSDLFLSEGNRQVEVKDRVIITSCEACHDQAVCHTSPSSGDVTCSCKTSFTGDGLACSPGQTAASASTGRSIARHIRLADAAHNPAHVRFSCGSDQCADGQDCLDVAGILRCADPCRSYTALDEAWRSTQNKVGNGHCDRNVQWSGYYRMFIGNRSAAMPDTCVGELSCGTQAALWLSSPPPQPEDQIVDGTVCASFRGACCWVQSTPIYVKACPGNYFVYKFTSPPGCNFAYCAVPDVTAVTTTTVPVTTMTKSPLLRPKLVCGRSLIQVGVDQASLKAAGLDATMAHLANPRCNTHEERGGTVWYQVGRTEGICGNTLETNGTHAIFSNSLFVYHVNDVAFTRPVSIPFSCLYPLQSEASLDVAIKPYLSLKNATVGEGSMVNSTMTLYRYANFTGAYPAGAVTLPIGSMLHVGMSVDDFAAERFVVILDDCYVTQSPNPRDITRYYIIQKRCSTDFRDVRVEENGSSLNARFSALLFLYQGDSQDVFLHCSLSLCDKMASPCSPVCGKRKRRSVTASTPLEPLTIGPISWSQNKD</sequence>
<organism evidence="1 2">
    <name type="scientific">Dallia pectoralis</name>
    <name type="common">Alaska blackfish</name>
    <dbReference type="NCBI Taxonomy" id="75939"/>
    <lineage>
        <taxon>Eukaryota</taxon>
        <taxon>Metazoa</taxon>
        <taxon>Chordata</taxon>
        <taxon>Craniata</taxon>
        <taxon>Vertebrata</taxon>
        <taxon>Euteleostomi</taxon>
        <taxon>Actinopterygii</taxon>
        <taxon>Neopterygii</taxon>
        <taxon>Teleostei</taxon>
        <taxon>Protacanthopterygii</taxon>
        <taxon>Esociformes</taxon>
        <taxon>Umbridae</taxon>
        <taxon>Dallia</taxon>
    </lineage>
</organism>
<name>A0ACC2GDC2_DALPE</name>
<evidence type="ECO:0000313" key="2">
    <source>
        <dbReference type="Proteomes" id="UP001157502"/>
    </source>
</evidence>
<keyword evidence="2" id="KW-1185">Reference proteome</keyword>
<dbReference type="EMBL" id="CM055741">
    <property type="protein sequence ID" value="KAJ8001508.1"/>
    <property type="molecule type" value="Genomic_DNA"/>
</dbReference>
<comment type="caution">
    <text evidence="1">The sequence shown here is derived from an EMBL/GenBank/DDBJ whole genome shotgun (WGS) entry which is preliminary data.</text>
</comment>
<reference evidence="1" key="1">
    <citation type="submission" date="2021-05" db="EMBL/GenBank/DDBJ databases">
        <authorList>
            <person name="Pan Q."/>
            <person name="Jouanno E."/>
            <person name="Zahm M."/>
            <person name="Klopp C."/>
            <person name="Cabau C."/>
            <person name="Louis A."/>
            <person name="Berthelot C."/>
            <person name="Parey E."/>
            <person name="Roest Crollius H."/>
            <person name="Montfort J."/>
            <person name="Robinson-Rechavi M."/>
            <person name="Bouchez O."/>
            <person name="Lampietro C."/>
            <person name="Lopez Roques C."/>
            <person name="Donnadieu C."/>
            <person name="Postlethwait J."/>
            <person name="Bobe J."/>
            <person name="Dillon D."/>
            <person name="Chandos A."/>
            <person name="von Hippel F."/>
            <person name="Guiguen Y."/>
        </authorList>
    </citation>
    <scope>NUCLEOTIDE SEQUENCE</scope>
    <source>
        <strain evidence="1">YG-Jan2019</strain>
    </source>
</reference>
<accession>A0ACC2GDC2</accession>
<protein>
    <submittedName>
        <fullName evidence="1">Uncharacterized protein</fullName>
    </submittedName>
</protein>
<dbReference type="Proteomes" id="UP001157502">
    <property type="component" value="Chromosome 14"/>
</dbReference>